<name>A0A2W7QRW1_9BACT</name>
<sequence length="45" mass="5387">MWILVGLILIGLGVYLYRKVILPNIVGFHKFNYVDKFRRIALIYF</sequence>
<dbReference type="Proteomes" id="UP000249115">
    <property type="component" value="Unassembled WGS sequence"/>
</dbReference>
<evidence type="ECO:0000313" key="2">
    <source>
        <dbReference type="Proteomes" id="UP000249115"/>
    </source>
</evidence>
<comment type="caution">
    <text evidence="1">The sequence shown here is derived from an EMBL/GenBank/DDBJ whole genome shotgun (WGS) entry which is preliminary data.</text>
</comment>
<dbReference type="AlphaFoldDB" id="A0A2W7QRW1"/>
<dbReference type="EMBL" id="QKZU01000021">
    <property type="protein sequence ID" value="PZX50731.1"/>
    <property type="molecule type" value="Genomic_DNA"/>
</dbReference>
<proteinExistence type="predicted"/>
<organism evidence="1 2">
    <name type="scientific">Algoriphagus ratkowskyi</name>
    <dbReference type="NCBI Taxonomy" id="57028"/>
    <lineage>
        <taxon>Bacteria</taxon>
        <taxon>Pseudomonadati</taxon>
        <taxon>Bacteroidota</taxon>
        <taxon>Cytophagia</taxon>
        <taxon>Cytophagales</taxon>
        <taxon>Cyclobacteriaceae</taxon>
        <taxon>Algoriphagus</taxon>
    </lineage>
</organism>
<reference evidence="1 2" key="1">
    <citation type="submission" date="2018-06" db="EMBL/GenBank/DDBJ databases">
        <title>Genomic Encyclopedia of Archaeal and Bacterial Type Strains, Phase II (KMG-II): from individual species to whole genera.</title>
        <authorList>
            <person name="Goeker M."/>
        </authorList>
    </citation>
    <scope>NUCLEOTIDE SEQUENCE [LARGE SCALE GENOMIC DNA]</scope>
    <source>
        <strain evidence="1 2">DSM 22686</strain>
    </source>
</reference>
<evidence type="ECO:0000313" key="1">
    <source>
        <dbReference type="EMBL" id="PZX50731.1"/>
    </source>
</evidence>
<gene>
    <name evidence="1" type="ORF">LV84_03923</name>
</gene>
<protein>
    <submittedName>
        <fullName evidence="1">Uncharacterized protein</fullName>
    </submittedName>
</protein>
<accession>A0A2W7QRW1</accession>